<dbReference type="InterPro" id="IPR027806">
    <property type="entry name" value="HARBI1_dom"/>
</dbReference>
<dbReference type="PANTHER" id="PTHR22930">
    <property type="match status" value="1"/>
</dbReference>
<dbReference type="Proteomes" id="UP000504618">
    <property type="component" value="Unplaced"/>
</dbReference>
<dbReference type="GeneID" id="112465715"/>
<keyword evidence="7" id="KW-0539">Nucleus</keyword>
<accession>A0A6J1R3H5</accession>
<protein>
    <submittedName>
        <fullName evidence="10">Protein ALP1-like isoform X1</fullName>
    </submittedName>
</protein>
<dbReference type="GO" id="GO:0046872">
    <property type="term" value="F:metal ion binding"/>
    <property type="evidence" value="ECO:0007669"/>
    <property type="project" value="UniProtKB-KW"/>
</dbReference>
<dbReference type="RefSeq" id="XP_024889187.1">
    <property type="nucleotide sequence ID" value="XM_025033419.1"/>
</dbReference>
<keyword evidence="5" id="KW-0479">Metal-binding</keyword>
<evidence type="ECO:0000313" key="9">
    <source>
        <dbReference type="Proteomes" id="UP000504618"/>
    </source>
</evidence>
<proteinExistence type="inferred from homology"/>
<dbReference type="InterPro" id="IPR045249">
    <property type="entry name" value="HARBI1-like"/>
</dbReference>
<sequence>MDSETILLAIFCFVNKFKRSYSSFRRQELRRKILLLYALYVIAIDEESKKERQYWVRPIFTVQRRLLQGASDNLVIEMETADKQKFVNYFRMDPILFQELLKLVGPSIVKQYVVREPIPPETRLQITLRYLASGDSMASISYAYQIGHNTASKIISETCEAIWNALKETYFTDDSPENWQEIANEFQRLWNYPNCIGCIDGKHVTLQGPANSGSTHFNYKGHHSINLLAISDAKYRFTMVDIGAEGRHSDGGVFKNSEMGKRFEEGIFKLPNTKPIEIDGPPLPYVLLADEAFPLTTYMMRPYPRSGKLDLRKKVFNYRLSRARRVVESAFGILAARWRIYRKPIIASVANARKIVQATVALHNFIISNEETLLSKSTYVCLTPEERNLISQGFSSLPVTRGRQLNNGIEIQNAYSNFFIGTGALSFQWERAMNNDF</sequence>
<evidence type="ECO:0000313" key="10">
    <source>
        <dbReference type="RefSeq" id="XP_024889187.1"/>
    </source>
</evidence>
<gene>
    <name evidence="10" type="primary">LOC112465715</name>
</gene>
<dbReference type="PANTHER" id="PTHR22930:SF269">
    <property type="entry name" value="NUCLEASE HARBI1-LIKE PROTEIN"/>
    <property type="match status" value="1"/>
</dbReference>
<dbReference type="GO" id="GO:0004518">
    <property type="term" value="F:nuclease activity"/>
    <property type="evidence" value="ECO:0007669"/>
    <property type="project" value="UniProtKB-KW"/>
</dbReference>
<evidence type="ECO:0000256" key="6">
    <source>
        <dbReference type="ARBA" id="ARBA00022801"/>
    </source>
</evidence>
<name>A0A6J1R3H5_9HYME</name>
<evidence type="ECO:0000256" key="3">
    <source>
        <dbReference type="ARBA" id="ARBA00006958"/>
    </source>
</evidence>
<dbReference type="Pfam" id="PF13359">
    <property type="entry name" value="DDE_Tnp_4"/>
    <property type="match status" value="1"/>
</dbReference>
<comment type="similarity">
    <text evidence="3">Belongs to the HARBI1 family.</text>
</comment>
<evidence type="ECO:0000259" key="8">
    <source>
        <dbReference type="Pfam" id="PF13359"/>
    </source>
</evidence>
<comment type="cofactor">
    <cofactor evidence="1">
        <name>a divalent metal cation</name>
        <dbReference type="ChEBI" id="CHEBI:60240"/>
    </cofactor>
</comment>
<reference evidence="10" key="1">
    <citation type="submission" date="2025-08" db="UniProtKB">
        <authorList>
            <consortium name="RefSeq"/>
        </authorList>
    </citation>
    <scope>IDENTIFICATION</scope>
    <source>
        <tissue evidence="10">Whole body</tissue>
    </source>
</reference>
<dbReference type="GO" id="GO:0016787">
    <property type="term" value="F:hydrolase activity"/>
    <property type="evidence" value="ECO:0007669"/>
    <property type="project" value="UniProtKB-KW"/>
</dbReference>
<keyword evidence="9" id="KW-1185">Reference proteome</keyword>
<evidence type="ECO:0000256" key="7">
    <source>
        <dbReference type="ARBA" id="ARBA00023242"/>
    </source>
</evidence>
<organism evidence="9 10">
    <name type="scientific">Temnothorax curvispinosus</name>
    <dbReference type="NCBI Taxonomy" id="300111"/>
    <lineage>
        <taxon>Eukaryota</taxon>
        <taxon>Metazoa</taxon>
        <taxon>Ecdysozoa</taxon>
        <taxon>Arthropoda</taxon>
        <taxon>Hexapoda</taxon>
        <taxon>Insecta</taxon>
        <taxon>Pterygota</taxon>
        <taxon>Neoptera</taxon>
        <taxon>Endopterygota</taxon>
        <taxon>Hymenoptera</taxon>
        <taxon>Apocrita</taxon>
        <taxon>Aculeata</taxon>
        <taxon>Formicoidea</taxon>
        <taxon>Formicidae</taxon>
        <taxon>Myrmicinae</taxon>
        <taxon>Temnothorax</taxon>
    </lineage>
</organism>
<comment type="subcellular location">
    <subcellularLocation>
        <location evidence="2">Nucleus</location>
    </subcellularLocation>
</comment>
<evidence type="ECO:0000256" key="1">
    <source>
        <dbReference type="ARBA" id="ARBA00001968"/>
    </source>
</evidence>
<dbReference type="OrthoDB" id="7523059at2759"/>
<evidence type="ECO:0000256" key="5">
    <source>
        <dbReference type="ARBA" id="ARBA00022723"/>
    </source>
</evidence>
<dbReference type="GO" id="GO:0005634">
    <property type="term" value="C:nucleus"/>
    <property type="evidence" value="ECO:0007669"/>
    <property type="project" value="UniProtKB-SubCell"/>
</dbReference>
<keyword evidence="6" id="KW-0378">Hydrolase</keyword>
<feature type="domain" description="DDE Tnp4" evidence="8">
    <location>
        <begin position="199"/>
        <end position="364"/>
    </location>
</feature>
<dbReference type="AlphaFoldDB" id="A0A6J1R3H5"/>
<keyword evidence="4" id="KW-0540">Nuclease</keyword>
<evidence type="ECO:0000256" key="2">
    <source>
        <dbReference type="ARBA" id="ARBA00004123"/>
    </source>
</evidence>
<evidence type="ECO:0000256" key="4">
    <source>
        <dbReference type="ARBA" id="ARBA00022722"/>
    </source>
</evidence>